<dbReference type="EnsemblMetazoa" id="SMAR007458-RA">
    <property type="protein sequence ID" value="SMAR007458-PA"/>
    <property type="gene ID" value="SMAR007458"/>
</dbReference>
<accession>T1J1N6</accession>
<dbReference type="HOGENOM" id="CLU_1367752_0_0_1"/>
<dbReference type="EMBL" id="JH431789">
    <property type="status" value="NOT_ANNOTATED_CDS"/>
    <property type="molecule type" value="Genomic_DNA"/>
</dbReference>
<dbReference type="Proteomes" id="UP000014500">
    <property type="component" value="Unassembled WGS sequence"/>
</dbReference>
<evidence type="ECO:0000256" key="1">
    <source>
        <dbReference type="SAM" id="Phobius"/>
    </source>
</evidence>
<keyword evidence="1" id="KW-0812">Transmembrane</keyword>
<sequence length="200" mass="22428">MTVQERIIISISRHSAEAEAIIAFSSSTLTELGNEELLFALFKMESRYPRERFAGLRKSFLTFIQIIISTADEIAKTALLLFSWLDHASGIRFLNDFVTNNDDLTRDWERGAWMKGEGKGSLGEGLRTSPRASCVTKGIDARSEKSGSMREWDKMEGWLGGWMVGWLGWDKMEGWLGGWVVGWLGGWVVGWLGGWLVGMG</sequence>
<keyword evidence="3" id="KW-1185">Reference proteome</keyword>
<proteinExistence type="predicted"/>
<reference evidence="3" key="1">
    <citation type="submission" date="2011-05" db="EMBL/GenBank/DDBJ databases">
        <authorList>
            <person name="Richards S.R."/>
            <person name="Qu J."/>
            <person name="Jiang H."/>
            <person name="Jhangiani S.N."/>
            <person name="Agravi P."/>
            <person name="Goodspeed R."/>
            <person name="Gross S."/>
            <person name="Mandapat C."/>
            <person name="Jackson L."/>
            <person name="Mathew T."/>
            <person name="Pu L."/>
            <person name="Thornton R."/>
            <person name="Saada N."/>
            <person name="Wilczek-Boney K.B."/>
            <person name="Lee S."/>
            <person name="Kovar C."/>
            <person name="Wu Y."/>
            <person name="Scherer S.E."/>
            <person name="Worley K.C."/>
            <person name="Muzny D.M."/>
            <person name="Gibbs R."/>
        </authorList>
    </citation>
    <scope>NUCLEOTIDE SEQUENCE</scope>
    <source>
        <strain evidence="3">Brora</strain>
    </source>
</reference>
<dbReference type="STRING" id="126957.T1J1N6"/>
<feature type="transmembrane region" description="Helical" evidence="1">
    <location>
        <begin position="176"/>
        <end position="197"/>
    </location>
</feature>
<keyword evidence="1" id="KW-0472">Membrane</keyword>
<protein>
    <submittedName>
        <fullName evidence="2">Uncharacterized protein</fullName>
    </submittedName>
</protein>
<evidence type="ECO:0000313" key="2">
    <source>
        <dbReference type="EnsemblMetazoa" id="SMAR007458-PA"/>
    </source>
</evidence>
<name>T1J1N6_STRMM</name>
<reference evidence="2" key="2">
    <citation type="submission" date="2015-02" db="UniProtKB">
        <authorList>
            <consortium name="EnsemblMetazoa"/>
        </authorList>
    </citation>
    <scope>IDENTIFICATION</scope>
</reference>
<dbReference type="AlphaFoldDB" id="T1J1N6"/>
<organism evidence="2 3">
    <name type="scientific">Strigamia maritima</name>
    <name type="common">European centipede</name>
    <name type="synonym">Geophilus maritimus</name>
    <dbReference type="NCBI Taxonomy" id="126957"/>
    <lineage>
        <taxon>Eukaryota</taxon>
        <taxon>Metazoa</taxon>
        <taxon>Ecdysozoa</taxon>
        <taxon>Arthropoda</taxon>
        <taxon>Myriapoda</taxon>
        <taxon>Chilopoda</taxon>
        <taxon>Pleurostigmophora</taxon>
        <taxon>Geophilomorpha</taxon>
        <taxon>Linotaeniidae</taxon>
        <taxon>Strigamia</taxon>
    </lineage>
</organism>
<keyword evidence="1" id="KW-1133">Transmembrane helix</keyword>
<evidence type="ECO:0000313" key="3">
    <source>
        <dbReference type="Proteomes" id="UP000014500"/>
    </source>
</evidence>